<dbReference type="Proteomes" id="UP000663836">
    <property type="component" value="Unassembled WGS sequence"/>
</dbReference>
<gene>
    <name evidence="2" type="ORF">JBS370_LOCUS39524</name>
</gene>
<comment type="caution">
    <text evidence="2">The sequence shown here is derived from an EMBL/GenBank/DDBJ whole genome shotgun (WGS) entry which is preliminary data.</text>
</comment>
<feature type="region of interest" description="Disordered" evidence="1">
    <location>
        <begin position="1"/>
        <end position="30"/>
    </location>
</feature>
<sequence>MRWPKGEKQGTVVVDGNGKGAGANQFNCPV</sequence>
<dbReference type="EMBL" id="CAJOBD010027941">
    <property type="protein sequence ID" value="CAF4273629.1"/>
    <property type="molecule type" value="Genomic_DNA"/>
</dbReference>
<name>A0A820G6X1_9BILA</name>
<evidence type="ECO:0000313" key="2">
    <source>
        <dbReference type="EMBL" id="CAF4273629.1"/>
    </source>
</evidence>
<proteinExistence type="predicted"/>
<dbReference type="AlphaFoldDB" id="A0A820G6X1"/>
<evidence type="ECO:0000313" key="3">
    <source>
        <dbReference type="Proteomes" id="UP000663836"/>
    </source>
</evidence>
<protein>
    <submittedName>
        <fullName evidence="2">Uncharacterized protein</fullName>
    </submittedName>
</protein>
<evidence type="ECO:0000256" key="1">
    <source>
        <dbReference type="SAM" id="MobiDB-lite"/>
    </source>
</evidence>
<organism evidence="2 3">
    <name type="scientific">Rotaria sordida</name>
    <dbReference type="NCBI Taxonomy" id="392033"/>
    <lineage>
        <taxon>Eukaryota</taxon>
        <taxon>Metazoa</taxon>
        <taxon>Spiralia</taxon>
        <taxon>Gnathifera</taxon>
        <taxon>Rotifera</taxon>
        <taxon>Eurotatoria</taxon>
        <taxon>Bdelloidea</taxon>
        <taxon>Philodinida</taxon>
        <taxon>Philodinidae</taxon>
        <taxon>Rotaria</taxon>
    </lineage>
</organism>
<reference evidence="2" key="1">
    <citation type="submission" date="2021-02" db="EMBL/GenBank/DDBJ databases">
        <authorList>
            <person name="Nowell W R."/>
        </authorList>
    </citation>
    <scope>NUCLEOTIDE SEQUENCE</scope>
</reference>
<feature type="non-terminal residue" evidence="2">
    <location>
        <position position="30"/>
    </location>
</feature>
<accession>A0A820G6X1</accession>